<dbReference type="SMART" id="SM00506">
    <property type="entry name" value="A1pp"/>
    <property type="match status" value="1"/>
</dbReference>
<dbReference type="RefSeq" id="WP_011937548.1">
    <property type="nucleotide sequence ID" value="NC_009483.1"/>
</dbReference>
<dbReference type="InterPro" id="IPR043472">
    <property type="entry name" value="Macro_dom-like"/>
</dbReference>
<dbReference type="NCBIfam" id="NF001664">
    <property type="entry name" value="PRK00431.1-6"/>
    <property type="match status" value="1"/>
</dbReference>
<dbReference type="SUPFAM" id="SSF52949">
    <property type="entry name" value="Macro domain-like"/>
    <property type="match status" value="1"/>
</dbReference>
<dbReference type="Gene3D" id="3.40.220.10">
    <property type="entry name" value="Leucine Aminopeptidase, subunit E, domain 1"/>
    <property type="match status" value="1"/>
</dbReference>
<dbReference type="PANTHER" id="PTHR11106">
    <property type="entry name" value="GANGLIOSIDE INDUCED DIFFERENTIATION ASSOCIATED PROTEIN 2-RELATED"/>
    <property type="match status" value="1"/>
</dbReference>
<accession>A5GC80</accession>
<dbReference type="Pfam" id="PF01661">
    <property type="entry name" value="Macro"/>
    <property type="match status" value="1"/>
</dbReference>
<sequence length="172" mass="18139">MKGKIEIIQGDITRLAVDAIVNAANNTLLGGGGVDGAIHRAAGPDLVAECSTLGGCETGDAKITKGYKLPAKHVIHTVGPVWHGGSKGEPELLRKAYRRCFEVAHASKLKSIAFPAISAGVYGYPMDQACEIAMVEAKAALEKFPELERVIFVPFSPGALAIYQATYGKIFG</sequence>
<dbReference type="CDD" id="cd02908">
    <property type="entry name" value="Macro_OAADPr_deacetylase"/>
    <property type="match status" value="1"/>
</dbReference>
<keyword evidence="3" id="KW-1185">Reference proteome</keyword>
<name>A5GC80_GEOUR</name>
<feature type="domain" description="Macro" evidence="1">
    <location>
        <begin position="1"/>
        <end position="171"/>
    </location>
</feature>
<gene>
    <name evidence="2" type="ordered locus">Gura_0611</name>
</gene>
<dbReference type="EMBL" id="CP000698">
    <property type="protein sequence ID" value="ABQ24823.1"/>
    <property type="molecule type" value="Genomic_DNA"/>
</dbReference>
<proteinExistence type="predicted"/>
<dbReference type="PROSITE" id="PS51154">
    <property type="entry name" value="MACRO"/>
    <property type="match status" value="1"/>
</dbReference>
<dbReference type="STRING" id="351605.Gura_0611"/>
<protein>
    <submittedName>
        <fullName evidence="2">Appr-1-p processing domain protein</fullName>
    </submittedName>
</protein>
<dbReference type="HOGENOM" id="CLU_046550_5_1_7"/>
<evidence type="ECO:0000259" key="1">
    <source>
        <dbReference type="PROSITE" id="PS51154"/>
    </source>
</evidence>
<dbReference type="Proteomes" id="UP000006695">
    <property type="component" value="Chromosome"/>
</dbReference>
<organism evidence="2 3">
    <name type="scientific">Geotalea uraniireducens (strain Rf4)</name>
    <name type="common">Geobacter uraniireducens</name>
    <dbReference type="NCBI Taxonomy" id="351605"/>
    <lineage>
        <taxon>Bacteria</taxon>
        <taxon>Pseudomonadati</taxon>
        <taxon>Thermodesulfobacteriota</taxon>
        <taxon>Desulfuromonadia</taxon>
        <taxon>Geobacterales</taxon>
        <taxon>Geobacteraceae</taxon>
        <taxon>Geotalea</taxon>
    </lineage>
</organism>
<evidence type="ECO:0000313" key="2">
    <source>
        <dbReference type="EMBL" id="ABQ24823.1"/>
    </source>
</evidence>
<evidence type="ECO:0000313" key="3">
    <source>
        <dbReference type="Proteomes" id="UP000006695"/>
    </source>
</evidence>
<dbReference type="PANTHER" id="PTHR11106:SF27">
    <property type="entry name" value="MACRO DOMAIN-CONTAINING PROTEIN"/>
    <property type="match status" value="1"/>
</dbReference>
<dbReference type="KEGG" id="gur:Gura_0611"/>
<dbReference type="AlphaFoldDB" id="A5GC80"/>
<dbReference type="OrthoDB" id="6194521at2"/>
<dbReference type="InterPro" id="IPR002589">
    <property type="entry name" value="Macro_dom"/>
</dbReference>
<reference evidence="2 3" key="1">
    <citation type="submission" date="2007-05" db="EMBL/GenBank/DDBJ databases">
        <title>Complete sequence of Geobacter uraniireducens Rf4.</title>
        <authorList>
            <consortium name="US DOE Joint Genome Institute"/>
            <person name="Copeland A."/>
            <person name="Lucas S."/>
            <person name="Lapidus A."/>
            <person name="Barry K."/>
            <person name="Detter J.C."/>
            <person name="Glavina del Rio T."/>
            <person name="Hammon N."/>
            <person name="Israni S."/>
            <person name="Dalin E."/>
            <person name="Tice H."/>
            <person name="Pitluck S."/>
            <person name="Chertkov O."/>
            <person name="Brettin T."/>
            <person name="Bruce D."/>
            <person name="Han C."/>
            <person name="Schmutz J."/>
            <person name="Larimer F."/>
            <person name="Land M."/>
            <person name="Hauser L."/>
            <person name="Kyrpides N."/>
            <person name="Mikhailova N."/>
            <person name="Shelobolina E."/>
            <person name="Aklujkar M."/>
            <person name="Lovley D."/>
            <person name="Richardson P."/>
        </authorList>
    </citation>
    <scope>NUCLEOTIDE SEQUENCE [LARGE SCALE GENOMIC DNA]</scope>
    <source>
        <strain evidence="2 3">Rf4</strain>
    </source>
</reference>
<dbReference type="GO" id="GO:0061463">
    <property type="term" value="F:O-acetyl-ADP-ribose deacetylase activity"/>
    <property type="evidence" value="ECO:0007669"/>
    <property type="project" value="TreeGrafter"/>
</dbReference>